<dbReference type="EMBL" id="JBHRSW010000029">
    <property type="protein sequence ID" value="MFC3122801.1"/>
    <property type="molecule type" value="Genomic_DNA"/>
</dbReference>
<keyword evidence="2" id="KW-1185">Reference proteome</keyword>
<proteinExistence type="predicted"/>
<comment type="caution">
    <text evidence="1">The sequence shown here is derived from an EMBL/GenBank/DDBJ whole genome shotgun (WGS) entry which is preliminary data.</text>
</comment>
<accession>A0ABV7FWF8</accession>
<protein>
    <recommendedName>
        <fullName evidence="3">Nucleoside 2-deoxyribosyltransferase</fullName>
    </recommendedName>
</protein>
<organism evidence="1 2">
    <name type="scientific">Agaribacter flavus</name>
    <dbReference type="NCBI Taxonomy" id="1902781"/>
    <lineage>
        <taxon>Bacteria</taxon>
        <taxon>Pseudomonadati</taxon>
        <taxon>Pseudomonadota</taxon>
        <taxon>Gammaproteobacteria</taxon>
        <taxon>Alteromonadales</taxon>
        <taxon>Alteromonadaceae</taxon>
        <taxon>Agaribacter</taxon>
    </lineage>
</organism>
<dbReference type="RefSeq" id="WP_376920921.1">
    <property type="nucleotide sequence ID" value="NZ_JBHRSW010000029.1"/>
</dbReference>
<evidence type="ECO:0008006" key="3">
    <source>
        <dbReference type="Google" id="ProtNLM"/>
    </source>
</evidence>
<evidence type="ECO:0000313" key="2">
    <source>
        <dbReference type="Proteomes" id="UP001595478"/>
    </source>
</evidence>
<reference evidence="2" key="1">
    <citation type="journal article" date="2019" name="Int. J. Syst. Evol. Microbiol.">
        <title>The Global Catalogue of Microorganisms (GCM) 10K type strain sequencing project: providing services to taxonomists for standard genome sequencing and annotation.</title>
        <authorList>
            <consortium name="The Broad Institute Genomics Platform"/>
            <consortium name="The Broad Institute Genome Sequencing Center for Infectious Disease"/>
            <person name="Wu L."/>
            <person name="Ma J."/>
        </authorList>
    </citation>
    <scope>NUCLEOTIDE SEQUENCE [LARGE SCALE GENOMIC DNA]</scope>
    <source>
        <strain evidence="2">KCTC 52473</strain>
    </source>
</reference>
<evidence type="ECO:0000313" key="1">
    <source>
        <dbReference type="EMBL" id="MFC3122801.1"/>
    </source>
</evidence>
<gene>
    <name evidence="1" type="ORF">ACFOHL_14340</name>
</gene>
<sequence>MSKVNKDCFIIMPIADTEGYDEGHFTQVYENIIKKSCENAGYNPIRADEVRETNLIHLDILKKLIEAPIAICDLSSRNPNVLFELGIRQAFDKPVVLIQEEGTPKIFDIAPLRYLSYSKDMKYHDVLSTQQELEKAIIATANAESDASNVNSIVKLLALNNAAQLPDLENNKEFLAIDVLQAEMREMRKMLESTMMNSKRSPQMKDFSRIDYERISQQVSRINMGFKKGIHSEKNIKELHILIQEVDEILSFCKEEREYHAFKRLAERIHRTINEM</sequence>
<name>A0ABV7FWF8_9ALTE</name>
<dbReference type="Proteomes" id="UP001595478">
    <property type="component" value="Unassembled WGS sequence"/>
</dbReference>